<reference evidence="1" key="1">
    <citation type="submission" date="2025-08" db="UniProtKB">
        <authorList>
            <consortium name="Ensembl"/>
        </authorList>
    </citation>
    <scope>IDENTIFICATION</scope>
</reference>
<name>A0A8D1HXV1_PIG</name>
<accession>A0A8D1HXV1</accession>
<organism evidence="1 2">
    <name type="scientific">Sus scrofa</name>
    <name type="common">Pig</name>
    <dbReference type="NCBI Taxonomy" id="9823"/>
    <lineage>
        <taxon>Eukaryota</taxon>
        <taxon>Metazoa</taxon>
        <taxon>Chordata</taxon>
        <taxon>Craniata</taxon>
        <taxon>Vertebrata</taxon>
        <taxon>Euteleostomi</taxon>
        <taxon>Mammalia</taxon>
        <taxon>Eutheria</taxon>
        <taxon>Laurasiatheria</taxon>
        <taxon>Artiodactyla</taxon>
        <taxon>Suina</taxon>
        <taxon>Suidae</taxon>
        <taxon>Sus</taxon>
    </lineage>
</organism>
<evidence type="ECO:0000313" key="2">
    <source>
        <dbReference type="Proteomes" id="UP000694728"/>
    </source>
</evidence>
<dbReference type="AlphaFoldDB" id="A0A8D1HXV1"/>
<dbReference type="Ensembl" id="ENSSSCT00045037456.1">
    <property type="protein sequence ID" value="ENSSSCP00045026036.1"/>
    <property type="gene ID" value="ENSSSCG00045021946.1"/>
</dbReference>
<evidence type="ECO:0000313" key="1">
    <source>
        <dbReference type="Ensembl" id="ENSSSCP00045026036.1"/>
    </source>
</evidence>
<proteinExistence type="predicted"/>
<protein>
    <submittedName>
        <fullName evidence="1">Uncharacterized protein</fullName>
    </submittedName>
</protein>
<sequence>MLSPHSLPNSPYPSPSGTSITIHEPSWTWHYHPKSIVHIRVHSWCYTFCGFGHTNNDIHTVFSCHIFPVSSGL</sequence>
<dbReference type="Proteomes" id="UP000694728">
    <property type="component" value="Unplaced"/>
</dbReference>